<name>A0A2S4VSB1_9BASI</name>
<keyword evidence="2" id="KW-1185">Reference proteome</keyword>
<evidence type="ECO:0000313" key="1">
    <source>
        <dbReference type="EMBL" id="POW12435.1"/>
    </source>
</evidence>
<proteinExistence type="predicted"/>
<dbReference type="VEuPathDB" id="FungiDB:PSHT_10838"/>
<comment type="caution">
    <text evidence="1">The sequence shown here is derived from an EMBL/GenBank/DDBJ whole genome shotgun (WGS) entry which is preliminary data.</text>
</comment>
<dbReference type="AlphaFoldDB" id="A0A2S4VSB1"/>
<organism evidence="1 2">
    <name type="scientific">Puccinia striiformis</name>
    <dbReference type="NCBI Taxonomy" id="27350"/>
    <lineage>
        <taxon>Eukaryota</taxon>
        <taxon>Fungi</taxon>
        <taxon>Dikarya</taxon>
        <taxon>Basidiomycota</taxon>
        <taxon>Pucciniomycotina</taxon>
        <taxon>Pucciniomycetes</taxon>
        <taxon>Pucciniales</taxon>
        <taxon>Pucciniaceae</taxon>
        <taxon>Puccinia</taxon>
    </lineage>
</organism>
<dbReference type="VEuPathDB" id="FungiDB:PSTT_04490"/>
<accession>A0A2S4VSB1</accession>
<gene>
    <name evidence="1" type="ORF">PSTT_04490</name>
</gene>
<feature type="non-terminal residue" evidence="1">
    <location>
        <position position="1"/>
    </location>
</feature>
<dbReference type="Proteomes" id="UP000239156">
    <property type="component" value="Unassembled WGS sequence"/>
</dbReference>
<dbReference type="EMBL" id="PKSL01000031">
    <property type="protein sequence ID" value="POW12435.1"/>
    <property type="molecule type" value="Genomic_DNA"/>
</dbReference>
<evidence type="ECO:0000313" key="2">
    <source>
        <dbReference type="Proteomes" id="UP000239156"/>
    </source>
</evidence>
<reference evidence="1" key="1">
    <citation type="submission" date="2017-12" db="EMBL/GenBank/DDBJ databases">
        <title>Gene loss provides genomic basis for host adaptation in cereal stripe rust fungi.</title>
        <authorList>
            <person name="Xia C."/>
        </authorList>
    </citation>
    <scope>NUCLEOTIDE SEQUENCE [LARGE SCALE GENOMIC DNA]</scope>
    <source>
        <strain evidence="1">93-210</strain>
    </source>
</reference>
<protein>
    <submittedName>
        <fullName evidence="1">Uncharacterized protein</fullName>
    </submittedName>
</protein>
<sequence length="83" mass="9399">YSQMGAMKEPLRAMGLEVGDQHTCNQRSCCGEPGSDEERRWWISTSYETLFHSNKKCRIIGLSDGLTVPSALPPDYHLWDPRG</sequence>